<dbReference type="InterPro" id="IPR014710">
    <property type="entry name" value="RmlC-like_jellyroll"/>
</dbReference>
<feature type="domain" description="Cyclic nucleotide-binding" evidence="1">
    <location>
        <begin position="12"/>
        <end position="113"/>
    </location>
</feature>
<dbReference type="SMART" id="SM00100">
    <property type="entry name" value="cNMP"/>
    <property type="match status" value="1"/>
</dbReference>
<evidence type="ECO:0000313" key="2">
    <source>
        <dbReference type="EMBL" id="MDJ1180462.1"/>
    </source>
</evidence>
<dbReference type="CDD" id="cd00038">
    <property type="entry name" value="CAP_ED"/>
    <property type="match status" value="1"/>
</dbReference>
<name>A0ABT7BMN3_9CYAN</name>
<organism evidence="2 3">
    <name type="scientific">Roseofilum halophilum BLCC-M91</name>
    <dbReference type="NCBI Taxonomy" id="3022259"/>
    <lineage>
        <taxon>Bacteria</taxon>
        <taxon>Bacillati</taxon>
        <taxon>Cyanobacteriota</taxon>
        <taxon>Cyanophyceae</taxon>
        <taxon>Desertifilales</taxon>
        <taxon>Desertifilaceae</taxon>
        <taxon>Roseofilum</taxon>
        <taxon>Roseofilum halophilum</taxon>
    </lineage>
</organism>
<proteinExistence type="predicted"/>
<dbReference type="InterPro" id="IPR000595">
    <property type="entry name" value="cNMP-bd_dom"/>
</dbReference>
<dbReference type="Pfam" id="PF00027">
    <property type="entry name" value="cNMP_binding"/>
    <property type="match status" value="1"/>
</dbReference>
<dbReference type="SUPFAM" id="SSF51206">
    <property type="entry name" value="cAMP-binding domain-like"/>
    <property type="match status" value="1"/>
</dbReference>
<dbReference type="InterPro" id="IPR018490">
    <property type="entry name" value="cNMP-bd_dom_sf"/>
</dbReference>
<evidence type="ECO:0000313" key="3">
    <source>
        <dbReference type="Proteomes" id="UP001231370"/>
    </source>
</evidence>
<dbReference type="EMBL" id="JAQPOK010000123">
    <property type="protein sequence ID" value="MDJ1180462.1"/>
    <property type="molecule type" value="Genomic_DNA"/>
</dbReference>
<sequence length="148" mass="16824">MNPIILLQNLSLFQSLSLDELILISQELVQEQYLEHEIILPAGKVINACYIVGSGTVTSSKRSGEQFIPIKEIASGASFGYLDLFDDSPSKLQFVAKTDCQLFKIDKKRLISLGYQRPQILISICRDFSQTLQQVVYQQWMQEVNSYD</sequence>
<protein>
    <submittedName>
        <fullName evidence="2">Cyclic nucleotide-binding domain-containing protein</fullName>
    </submittedName>
</protein>
<dbReference type="Proteomes" id="UP001231370">
    <property type="component" value="Unassembled WGS sequence"/>
</dbReference>
<dbReference type="RefSeq" id="WP_283763763.1">
    <property type="nucleotide sequence ID" value="NZ_JAQPOK010000123.1"/>
</dbReference>
<keyword evidence="3" id="KW-1185">Reference proteome</keyword>
<dbReference type="Gene3D" id="2.60.120.10">
    <property type="entry name" value="Jelly Rolls"/>
    <property type="match status" value="1"/>
</dbReference>
<gene>
    <name evidence="2" type="ORF">PJF56_16485</name>
</gene>
<comment type="caution">
    <text evidence="2">The sequence shown here is derived from an EMBL/GenBank/DDBJ whole genome shotgun (WGS) entry which is preliminary data.</text>
</comment>
<reference evidence="2 3" key="1">
    <citation type="submission" date="2023-01" db="EMBL/GenBank/DDBJ databases">
        <title>Novel diversity within Roseofilum (Cyanobacteria; Desertifilaceae) from marine benthic mats with descriptions of four novel species.</title>
        <authorList>
            <person name="Wang Y."/>
            <person name="Berthold D.E."/>
            <person name="Hu J."/>
            <person name="Lefler F.W."/>
            <person name="Laughinghouse H.D. IV."/>
        </authorList>
    </citation>
    <scope>NUCLEOTIDE SEQUENCE [LARGE SCALE GENOMIC DNA]</scope>
    <source>
        <strain evidence="2 3">BLCC-M91</strain>
    </source>
</reference>
<evidence type="ECO:0000259" key="1">
    <source>
        <dbReference type="PROSITE" id="PS50042"/>
    </source>
</evidence>
<dbReference type="PROSITE" id="PS50042">
    <property type="entry name" value="CNMP_BINDING_3"/>
    <property type="match status" value="1"/>
</dbReference>
<accession>A0ABT7BMN3</accession>